<evidence type="ECO:0000259" key="1">
    <source>
        <dbReference type="Pfam" id="PF24693"/>
    </source>
</evidence>
<dbReference type="Proteomes" id="UP001596226">
    <property type="component" value="Unassembled WGS sequence"/>
</dbReference>
<name>A0ABW1HG19_9ACTN</name>
<accession>A0ABW1HG19</accession>
<feature type="domain" description="DUF7660" evidence="1">
    <location>
        <begin position="21"/>
        <end position="93"/>
    </location>
</feature>
<protein>
    <recommendedName>
        <fullName evidence="1">DUF7660 domain-containing protein</fullName>
    </recommendedName>
</protein>
<proteinExistence type="predicted"/>
<gene>
    <name evidence="2" type="ORF">ACFQGL_31985</name>
</gene>
<dbReference type="Pfam" id="PF24693">
    <property type="entry name" value="DUF7660"/>
    <property type="match status" value="1"/>
</dbReference>
<dbReference type="RefSeq" id="WP_377516373.1">
    <property type="nucleotide sequence ID" value="NZ_JBHSQS010000048.1"/>
</dbReference>
<comment type="caution">
    <text evidence="2">The sequence shown here is derived from an EMBL/GenBank/DDBJ whole genome shotgun (WGS) entry which is preliminary data.</text>
</comment>
<keyword evidence="3" id="KW-1185">Reference proteome</keyword>
<sequence>MSVHQPYGRFADVDDPPATATRQDIARLVDGMQADLIAHPDEWENTTLESFLGALSSSLTDIDGRYANEGRTMPDQPTWQLVGEALLMASGYE</sequence>
<evidence type="ECO:0000313" key="2">
    <source>
        <dbReference type="EMBL" id="MFC5927951.1"/>
    </source>
</evidence>
<dbReference type="InterPro" id="IPR056077">
    <property type="entry name" value="DUF7660"/>
</dbReference>
<dbReference type="EMBL" id="JBHSQS010000048">
    <property type="protein sequence ID" value="MFC5927951.1"/>
    <property type="molecule type" value="Genomic_DNA"/>
</dbReference>
<reference evidence="3" key="1">
    <citation type="journal article" date="2019" name="Int. J. Syst. Evol. Microbiol.">
        <title>The Global Catalogue of Microorganisms (GCM) 10K type strain sequencing project: providing services to taxonomists for standard genome sequencing and annotation.</title>
        <authorList>
            <consortium name="The Broad Institute Genomics Platform"/>
            <consortium name="The Broad Institute Genome Sequencing Center for Infectious Disease"/>
            <person name="Wu L."/>
            <person name="Ma J."/>
        </authorList>
    </citation>
    <scope>NUCLEOTIDE SEQUENCE [LARGE SCALE GENOMIC DNA]</scope>
    <source>
        <strain evidence="3">CGMCC 4.7144</strain>
    </source>
</reference>
<organism evidence="2 3">
    <name type="scientific">Micromonospora vulcania</name>
    <dbReference type="NCBI Taxonomy" id="1441873"/>
    <lineage>
        <taxon>Bacteria</taxon>
        <taxon>Bacillati</taxon>
        <taxon>Actinomycetota</taxon>
        <taxon>Actinomycetes</taxon>
        <taxon>Micromonosporales</taxon>
        <taxon>Micromonosporaceae</taxon>
        <taxon>Micromonospora</taxon>
    </lineage>
</organism>
<evidence type="ECO:0000313" key="3">
    <source>
        <dbReference type="Proteomes" id="UP001596226"/>
    </source>
</evidence>